<dbReference type="STRING" id="33995.KOEU_32380"/>
<dbReference type="EMBL" id="LHUQ01000035">
    <property type="protein sequence ID" value="KON63264.1"/>
    <property type="molecule type" value="Genomic_DNA"/>
</dbReference>
<dbReference type="PATRIC" id="fig|33995.3.peg.3590"/>
<proteinExistence type="predicted"/>
<accession>A0A0M0EDB2</accession>
<dbReference type="Gene3D" id="2.60.120.1360">
    <property type="match status" value="1"/>
</dbReference>
<dbReference type="Pfam" id="PF13472">
    <property type="entry name" value="Lipase_GDSL_2"/>
    <property type="match status" value="1"/>
</dbReference>
<evidence type="ECO:0000313" key="3">
    <source>
        <dbReference type="Proteomes" id="UP000037566"/>
    </source>
</evidence>
<protein>
    <recommendedName>
        <fullName evidence="1">SGNH hydrolase-type esterase domain-containing protein</fullName>
    </recommendedName>
</protein>
<evidence type="ECO:0000259" key="1">
    <source>
        <dbReference type="Pfam" id="PF13472"/>
    </source>
</evidence>
<sequence length="413" mass="44936">MGCAAARDPLPAHEKIGRYASVVPFYKALDSLRSGQATEPVTVLQIGDSHTANDSFSDQMRTLLQKDFQNAGRGFLQPGIPFRYYHPAQVTVSSTGWTPVSAFSKTAAGPWGISLVRQHADTPASMTITPDEAGGVGRGMVEFLSQPGGGQLVIEADDGGRTAVSTASSQDSDSMWLRMPTTADTHSVTVSAMGDGPVDILGWEVAKGSQAKPAPGILYSNLGITGSTIDILSRVDPRILSEEMRRLNPRLLIIAFGTNEGFNTSTNFDTYSARYEQIIQMLRNAAPMAGLVVVMPPDGVRQERLPPFTRSCERLAPTGKGFASPAALNTVRQAQIDVARRNHWMQWDWRQAMADTAHPDGRCTILVWGNRNPPVAAKDHVHLLKAGYQQTATSLYDDLMNGYKLWNSLKHKK</sequence>
<reference evidence="2" key="1">
    <citation type="submission" date="2015-08" db="EMBL/GenBank/DDBJ databases">
        <title>Draft genome sequence of Komagataeibacter europaeus CECT 8546 a cellulose producer strain from vinegar produced by the traditional method.</title>
        <authorList>
            <person name="Poehlein A."/>
            <person name="Valera M.J."/>
            <person name="Haack F.S."/>
            <person name="Mas A."/>
            <person name="Daniel R."/>
            <person name="Streit W.R."/>
            <person name="Mateo E."/>
        </authorList>
    </citation>
    <scope>NUCLEOTIDE SEQUENCE [LARGE SCALE GENOMIC DNA]</scope>
    <source>
        <strain evidence="2">CECT 8546</strain>
    </source>
</reference>
<gene>
    <name evidence="2" type="ORF">KOEU_32380</name>
</gene>
<keyword evidence="3" id="KW-1185">Reference proteome</keyword>
<dbReference type="Proteomes" id="UP000037566">
    <property type="component" value="Unassembled WGS sequence"/>
</dbReference>
<dbReference type="InterPro" id="IPR036514">
    <property type="entry name" value="SGNH_hydro_sf"/>
</dbReference>
<dbReference type="Gene3D" id="3.40.50.1110">
    <property type="entry name" value="SGNH hydrolase"/>
    <property type="match status" value="1"/>
</dbReference>
<dbReference type="GO" id="GO:0016788">
    <property type="term" value="F:hydrolase activity, acting on ester bonds"/>
    <property type="evidence" value="ECO:0007669"/>
    <property type="project" value="UniProtKB-ARBA"/>
</dbReference>
<comment type="caution">
    <text evidence="2">The sequence shown here is derived from an EMBL/GenBank/DDBJ whole genome shotgun (WGS) entry which is preliminary data.</text>
</comment>
<dbReference type="InterPro" id="IPR051532">
    <property type="entry name" value="Ester_Hydrolysis_Enzymes"/>
</dbReference>
<name>A0A0M0EDB2_KOMEU</name>
<organism evidence="2 3">
    <name type="scientific">Komagataeibacter europaeus</name>
    <name type="common">Gluconacetobacter europaeus</name>
    <dbReference type="NCBI Taxonomy" id="33995"/>
    <lineage>
        <taxon>Bacteria</taxon>
        <taxon>Pseudomonadati</taxon>
        <taxon>Pseudomonadota</taxon>
        <taxon>Alphaproteobacteria</taxon>
        <taxon>Acetobacterales</taxon>
        <taxon>Acetobacteraceae</taxon>
        <taxon>Komagataeibacter</taxon>
    </lineage>
</organism>
<evidence type="ECO:0000313" key="2">
    <source>
        <dbReference type="EMBL" id="KON63264.1"/>
    </source>
</evidence>
<dbReference type="AlphaFoldDB" id="A0A0M0EDB2"/>
<dbReference type="PANTHER" id="PTHR30383:SF29">
    <property type="entry name" value="SGNH HYDROLASE-TYPE ESTERASE DOMAIN-CONTAINING PROTEIN"/>
    <property type="match status" value="1"/>
</dbReference>
<dbReference type="InterPro" id="IPR013830">
    <property type="entry name" value="SGNH_hydro"/>
</dbReference>
<feature type="domain" description="SGNH hydrolase-type esterase" evidence="1">
    <location>
        <begin position="219"/>
        <end position="389"/>
    </location>
</feature>
<dbReference type="PANTHER" id="PTHR30383">
    <property type="entry name" value="THIOESTERASE 1/PROTEASE 1/LYSOPHOSPHOLIPASE L1"/>
    <property type="match status" value="1"/>
</dbReference>
<dbReference type="SUPFAM" id="SSF52266">
    <property type="entry name" value="SGNH hydrolase"/>
    <property type="match status" value="1"/>
</dbReference>